<evidence type="ECO:0000259" key="10">
    <source>
        <dbReference type="PROSITE" id="PS51007"/>
    </source>
</evidence>
<accession>I3XV08</accession>
<dbReference type="InterPro" id="IPR004852">
    <property type="entry name" value="Di-haem_cyt_c_peroxidsae"/>
</dbReference>
<evidence type="ECO:0000256" key="7">
    <source>
        <dbReference type="ARBA" id="ARBA00023004"/>
    </source>
</evidence>
<comment type="PTM">
    <text evidence="8">Binds 2 heme groups per subunit.</text>
</comment>
<feature type="binding site" description="covalent" evidence="8">
    <location>
        <position position="227"/>
    </location>
    <ligand>
        <name>heme c</name>
        <dbReference type="ChEBI" id="CHEBI:61717"/>
        <label>2</label>
    </ligand>
</feature>
<dbReference type="InterPro" id="IPR036909">
    <property type="entry name" value="Cyt_c-like_dom_sf"/>
</dbReference>
<dbReference type="STRING" id="760154.Sulba_0464"/>
<dbReference type="Proteomes" id="UP000006176">
    <property type="component" value="Chromosome"/>
</dbReference>
<dbReference type="PATRIC" id="fig|760154.4.peg.462"/>
<gene>
    <name evidence="11" type="ordered locus">Sulba_0464</name>
</gene>
<dbReference type="Pfam" id="PF00034">
    <property type="entry name" value="Cytochrom_C"/>
    <property type="match status" value="1"/>
</dbReference>
<evidence type="ECO:0000256" key="8">
    <source>
        <dbReference type="PIRSR" id="PIRSR000294-1"/>
    </source>
</evidence>
<dbReference type="HOGENOM" id="CLU_034652_1_0_7"/>
<keyword evidence="2 8" id="KW-0349">Heme</keyword>
<dbReference type="PANTHER" id="PTHR30600:SF7">
    <property type="entry name" value="CYTOCHROME C PEROXIDASE-RELATED"/>
    <property type="match status" value="1"/>
</dbReference>
<dbReference type="RefSeq" id="WP_014768662.1">
    <property type="nucleotide sequence ID" value="NC_018002.1"/>
</dbReference>
<feature type="binding site" description="axial binding residue" evidence="9">
    <location>
        <position position="292"/>
    </location>
    <ligand>
        <name>heme c</name>
        <dbReference type="ChEBI" id="CHEBI:61717"/>
        <label>2</label>
    </ligand>
    <ligandPart>
        <name>Fe</name>
        <dbReference type="ChEBI" id="CHEBI:18248"/>
    </ligandPart>
</feature>
<keyword evidence="6" id="KW-0560">Oxidoreductase</keyword>
<organism evidence="11 12">
    <name type="scientific">Sulfurospirillum barnesii (strain ATCC 700032 / DSM 10660 / SES-3)</name>
    <dbReference type="NCBI Taxonomy" id="760154"/>
    <lineage>
        <taxon>Bacteria</taxon>
        <taxon>Pseudomonadati</taxon>
        <taxon>Campylobacterota</taxon>
        <taxon>Epsilonproteobacteria</taxon>
        <taxon>Campylobacterales</taxon>
        <taxon>Sulfurospirillaceae</taxon>
        <taxon>Sulfurospirillum</taxon>
    </lineage>
</organism>
<dbReference type="AlphaFoldDB" id="I3XV08"/>
<dbReference type="PROSITE" id="PS51007">
    <property type="entry name" value="CYTC"/>
    <property type="match status" value="2"/>
</dbReference>
<dbReference type="PANTHER" id="PTHR30600">
    <property type="entry name" value="CYTOCHROME C PEROXIDASE-RELATED"/>
    <property type="match status" value="1"/>
</dbReference>
<evidence type="ECO:0000256" key="4">
    <source>
        <dbReference type="ARBA" id="ARBA00022729"/>
    </source>
</evidence>
<evidence type="ECO:0000256" key="9">
    <source>
        <dbReference type="PIRSR" id="PIRSR000294-2"/>
    </source>
</evidence>
<keyword evidence="4" id="KW-0732">Signal</keyword>
<dbReference type="PIRSF" id="PIRSF000294">
    <property type="entry name" value="Cytochrome-c_peroxidase"/>
    <property type="match status" value="1"/>
</dbReference>
<reference evidence="11 12" key="1">
    <citation type="submission" date="2012-06" db="EMBL/GenBank/DDBJ databases">
        <title>Complete sequence of Sulfurospirillum barnesii SES-3.</title>
        <authorList>
            <consortium name="US DOE Joint Genome Institute"/>
            <person name="Lucas S."/>
            <person name="Han J."/>
            <person name="Lapidus A."/>
            <person name="Cheng J.-F."/>
            <person name="Goodwin L."/>
            <person name="Pitluck S."/>
            <person name="Peters L."/>
            <person name="Ovchinnikova G."/>
            <person name="Lu M."/>
            <person name="Detter J.C."/>
            <person name="Han C."/>
            <person name="Tapia R."/>
            <person name="Land M."/>
            <person name="Hauser L."/>
            <person name="Kyrpides N."/>
            <person name="Ivanova N."/>
            <person name="Pagani I."/>
            <person name="Stolz J."/>
            <person name="Arkin A."/>
            <person name="Dehal P."/>
            <person name="Oremland R."/>
            <person name="Saltikov C."/>
            <person name="Basu P."/>
            <person name="Hollibaugh J."/>
            <person name="Newman D."/>
            <person name="Stolyar S."/>
            <person name="Hazen T."/>
            <person name="Woyke T."/>
        </authorList>
    </citation>
    <scope>NUCLEOTIDE SEQUENCE [LARGE SCALE GENOMIC DNA]</scope>
    <source>
        <strain evidence="12">ATCC 700032 / DSM 10660 / SES-3</strain>
    </source>
</reference>
<comment type="subcellular location">
    <subcellularLocation>
        <location evidence="1">Periplasm</location>
    </subcellularLocation>
</comment>
<dbReference type="Pfam" id="PF03150">
    <property type="entry name" value="CCP_MauG"/>
    <property type="match status" value="1"/>
</dbReference>
<feature type="binding site" description="axial binding residue" evidence="9">
    <location>
        <position position="228"/>
    </location>
    <ligand>
        <name>heme c</name>
        <dbReference type="ChEBI" id="CHEBI:61717"/>
        <label>2</label>
    </ligand>
    <ligandPart>
        <name>Fe</name>
        <dbReference type="ChEBI" id="CHEBI:18248"/>
    </ligandPart>
</feature>
<feature type="domain" description="Cytochrome c" evidence="10">
    <location>
        <begin position="56"/>
        <end position="166"/>
    </location>
</feature>
<dbReference type="eggNOG" id="COG1858">
    <property type="taxonomic scope" value="Bacteria"/>
</dbReference>
<feature type="binding site" description="axial binding residue" evidence="9">
    <location>
        <position position="98"/>
    </location>
    <ligand>
        <name>heme c</name>
        <dbReference type="ChEBI" id="CHEBI:61717"/>
        <label>1</label>
    </ligand>
    <ligandPart>
        <name>Fe</name>
        <dbReference type="ChEBI" id="CHEBI:18248"/>
    </ligandPart>
</feature>
<evidence type="ECO:0000313" key="11">
    <source>
        <dbReference type="EMBL" id="AFL67782.1"/>
    </source>
</evidence>
<evidence type="ECO:0000256" key="6">
    <source>
        <dbReference type="ARBA" id="ARBA00023002"/>
    </source>
</evidence>
<comment type="cofactor">
    <cofactor evidence="8">
        <name>heme</name>
        <dbReference type="ChEBI" id="CHEBI:30413"/>
    </cofactor>
    <text evidence="8">Binds 2 heme groups.</text>
</comment>
<evidence type="ECO:0000256" key="5">
    <source>
        <dbReference type="ARBA" id="ARBA00022764"/>
    </source>
</evidence>
<dbReference type="GO" id="GO:0009055">
    <property type="term" value="F:electron transfer activity"/>
    <property type="evidence" value="ECO:0007669"/>
    <property type="project" value="InterPro"/>
</dbReference>
<evidence type="ECO:0000313" key="12">
    <source>
        <dbReference type="Proteomes" id="UP000006176"/>
    </source>
</evidence>
<sequence>MQISKVIGLCALSATVVFGASSLVQKVKDNGIEAIPTSQLEILKLIDDPKDPITDAKVELGKKLYFDPRMSKSSLISCNTCHNLALGGVDGIAAAIGHGWTANPAHLNSPTVYNSVFFKAQFWDGRSPHLADQAQGPVQAGPEMAAPPKLVEERINSIPEYVNAFKVAYGDSVKITFEKITDTIATFEKTLITPSRFDDFMNGNENALSKAEKEGLEVFMDKGCAACHNGIALGGTMQPFQIAAKYKFASLGGFQGDKDGMVKTPTLRNISETAPYYHNGAIWTLKEAIQEMGSTQLGISISDAESAKIETFLKALKGRKPTIVYPELPESTAKTPKPDAKL</sequence>
<proteinExistence type="predicted"/>
<dbReference type="InterPro" id="IPR026259">
    <property type="entry name" value="MauG/Cytc_peroxidase"/>
</dbReference>
<keyword evidence="5" id="KW-0574">Periplasm</keyword>
<dbReference type="GO" id="GO:0042597">
    <property type="term" value="C:periplasmic space"/>
    <property type="evidence" value="ECO:0007669"/>
    <property type="project" value="UniProtKB-SubCell"/>
</dbReference>
<keyword evidence="3 9" id="KW-0479">Metal-binding</keyword>
<feature type="binding site" description="covalent" evidence="8">
    <location>
        <position position="81"/>
    </location>
    <ligand>
        <name>heme c</name>
        <dbReference type="ChEBI" id="CHEBI:61717"/>
        <label>1</label>
    </ligand>
</feature>
<feature type="binding site" description="covalent" evidence="8">
    <location>
        <position position="224"/>
    </location>
    <ligand>
        <name>heme c</name>
        <dbReference type="ChEBI" id="CHEBI:61717"/>
        <label>2</label>
    </ligand>
</feature>
<feature type="binding site" description="covalent" evidence="8">
    <location>
        <position position="78"/>
    </location>
    <ligand>
        <name>heme c</name>
        <dbReference type="ChEBI" id="CHEBI:61717"/>
        <label>1</label>
    </ligand>
</feature>
<name>I3XV08_SULBS</name>
<dbReference type="KEGG" id="sba:Sulba_0464"/>
<dbReference type="InterPro" id="IPR051395">
    <property type="entry name" value="Cytochrome_c_Peroxidase/MauG"/>
</dbReference>
<feature type="binding site" description="axial binding residue" evidence="9">
    <location>
        <position position="82"/>
    </location>
    <ligand>
        <name>heme c</name>
        <dbReference type="ChEBI" id="CHEBI:61717"/>
        <label>1</label>
    </ligand>
    <ligandPart>
        <name>Fe</name>
        <dbReference type="ChEBI" id="CHEBI:18248"/>
    </ligandPart>
</feature>
<evidence type="ECO:0000256" key="1">
    <source>
        <dbReference type="ARBA" id="ARBA00004418"/>
    </source>
</evidence>
<evidence type="ECO:0000256" key="2">
    <source>
        <dbReference type="ARBA" id="ARBA00022617"/>
    </source>
</evidence>
<feature type="domain" description="Cytochrome c" evidence="10">
    <location>
        <begin position="210"/>
        <end position="317"/>
    </location>
</feature>
<keyword evidence="12" id="KW-1185">Reference proteome</keyword>
<dbReference type="GO" id="GO:0046872">
    <property type="term" value="F:metal ion binding"/>
    <property type="evidence" value="ECO:0007669"/>
    <property type="project" value="UniProtKB-KW"/>
</dbReference>
<dbReference type="EMBL" id="CP003333">
    <property type="protein sequence ID" value="AFL67782.1"/>
    <property type="molecule type" value="Genomic_DNA"/>
</dbReference>
<keyword evidence="7 9" id="KW-0408">Iron</keyword>
<dbReference type="Gene3D" id="1.10.760.10">
    <property type="entry name" value="Cytochrome c-like domain"/>
    <property type="match status" value="2"/>
</dbReference>
<dbReference type="SUPFAM" id="SSF46626">
    <property type="entry name" value="Cytochrome c"/>
    <property type="match status" value="2"/>
</dbReference>
<dbReference type="InterPro" id="IPR009056">
    <property type="entry name" value="Cyt_c-like_dom"/>
</dbReference>
<keyword evidence="11" id="KW-0575">Peroxidase</keyword>
<protein>
    <submittedName>
        <fullName evidence="11">Cytochrome c peroxidase</fullName>
    </submittedName>
</protein>
<dbReference type="OrthoDB" id="9805202at2"/>
<dbReference type="GO" id="GO:0020037">
    <property type="term" value="F:heme binding"/>
    <property type="evidence" value="ECO:0007669"/>
    <property type="project" value="InterPro"/>
</dbReference>
<dbReference type="GO" id="GO:0004130">
    <property type="term" value="F:cytochrome-c peroxidase activity"/>
    <property type="evidence" value="ECO:0007669"/>
    <property type="project" value="TreeGrafter"/>
</dbReference>
<evidence type="ECO:0000256" key="3">
    <source>
        <dbReference type="ARBA" id="ARBA00022723"/>
    </source>
</evidence>